<sequence length="350" mass="38206">MKTIYWTVDKNVDDVRNYPQVKEAAELLTNNEVVAFPTETVYGLGANACSNEATAKIFVAKGRPSDNPLIVHIADQQQLKQLVEQIPNQAEKLMTAFWPGPLTIIFKKKQGMLADNVTAGLDTVAIRVPDHPLALRLIRESQLPLAAPSANCSGKPSPTSAKHVLDDLNGKVAGILDGGETGVGVESTVVDCTTDIPVILRPGGITKEELEAVVGEVTLDPALKNANEQPKSPGMKYKHYAPNAPMILLDGSREWLQQQIDQERAQGKKVGLLTTEEATTFYKADVILPCGNRADLTTIAHSLYDVLRAFNEADVDIIFSEVFPYEGVGLAIMNRLEKAASHQWRKQKES</sequence>
<accession>A0ABZ2NBY9</accession>
<dbReference type="InterPro" id="IPR010923">
    <property type="entry name" value="T(6)A37_SUA5"/>
</dbReference>
<evidence type="ECO:0000256" key="10">
    <source>
        <dbReference type="ARBA" id="ARBA00022840"/>
    </source>
</evidence>
<evidence type="ECO:0000256" key="4">
    <source>
        <dbReference type="ARBA" id="ARBA00015492"/>
    </source>
</evidence>
<proteinExistence type="inferred from homology"/>
<dbReference type="NCBIfam" id="TIGR00057">
    <property type="entry name" value="L-threonylcarbamoyladenylate synthase"/>
    <property type="match status" value="1"/>
</dbReference>
<evidence type="ECO:0000313" key="15">
    <source>
        <dbReference type="EMBL" id="WXB94949.1"/>
    </source>
</evidence>
<keyword evidence="9 13" id="KW-0547">Nucleotide-binding</keyword>
<reference evidence="15 16" key="1">
    <citation type="submission" date="2024-02" db="EMBL/GenBank/DDBJ databases">
        <title>Seven novel Bacillus-like species.</title>
        <authorList>
            <person name="Liu G."/>
        </authorList>
    </citation>
    <scope>NUCLEOTIDE SEQUENCE [LARGE SCALE GENOMIC DNA]</scope>
    <source>
        <strain evidence="15 16">FJAT-52991</strain>
    </source>
</reference>
<dbReference type="Gene3D" id="3.90.870.10">
    <property type="entry name" value="DHBP synthase"/>
    <property type="match status" value="1"/>
</dbReference>
<dbReference type="Gene3D" id="3.40.50.11030">
    <property type="entry name" value="Threonylcarbamoyl-AMP synthase, C-terminal domain"/>
    <property type="match status" value="1"/>
</dbReference>
<feature type="domain" description="YrdC-like" evidence="14">
    <location>
        <begin position="18"/>
        <end position="205"/>
    </location>
</feature>
<evidence type="ECO:0000256" key="5">
    <source>
        <dbReference type="ARBA" id="ARBA00022490"/>
    </source>
</evidence>
<dbReference type="PROSITE" id="PS51163">
    <property type="entry name" value="YRDC"/>
    <property type="match status" value="1"/>
</dbReference>
<dbReference type="PANTHER" id="PTHR17490:SF16">
    <property type="entry name" value="THREONYLCARBAMOYL-AMP SYNTHASE"/>
    <property type="match status" value="1"/>
</dbReference>
<evidence type="ECO:0000313" key="16">
    <source>
        <dbReference type="Proteomes" id="UP001387364"/>
    </source>
</evidence>
<evidence type="ECO:0000256" key="9">
    <source>
        <dbReference type="ARBA" id="ARBA00022741"/>
    </source>
</evidence>
<keyword evidence="10 13" id="KW-0067">ATP-binding</keyword>
<dbReference type="RefSeq" id="WP_338754830.1">
    <property type="nucleotide sequence ID" value="NZ_CP147404.1"/>
</dbReference>
<dbReference type="InterPro" id="IPR005145">
    <property type="entry name" value="Sua5_C"/>
</dbReference>
<evidence type="ECO:0000256" key="3">
    <source>
        <dbReference type="ARBA" id="ARBA00012584"/>
    </source>
</evidence>
<organism evidence="15 16">
    <name type="scientific">Bacillus kandeliae</name>
    <dbReference type="NCBI Taxonomy" id="3129297"/>
    <lineage>
        <taxon>Bacteria</taxon>
        <taxon>Bacillati</taxon>
        <taxon>Bacillota</taxon>
        <taxon>Bacilli</taxon>
        <taxon>Bacillales</taxon>
        <taxon>Bacillaceae</taxon>
        <taxon>Bacillus</taxon>
    </lineage>
</organism>
<protein>
    <recommendedName>
        <fullName evidence="4 13">Threonylcarbamoyl-AMP synthase</fullName>
        <shortName evidence="13">TC-AMP synthase</shortName>
        <ecNumber evidence="3 13">2.7.7.87</ecNumber>
    </recommendedName>
    <alternativeName>
        <fullName evidence="11 13">L-threonylcarbamoyladenylate synthase</fullName>
    </alternativeName>
</protein>
<dbReference type="PANTHER" id="PTHR17490">
    <property type="entry name" value="SUA5"/>
    <property type="match status" value="1"/>
</dbReference>
<comment type="subcellular location">
    <subcellularLocation>
        <location evidence="1 13">Cytoplasm</location>
    </subcellularLocation>
</comment>
<evidence type="ECO:0000256" key="2">
    <source>
        <dbReference type="ARBA" id="ARBA00007663"/>
    </source>
</evidence>
<comment type="similarity">
    <text evidence="2 13">Belongs to the SUA5 family.</text>
</comment>
<keyword evidence="7 13" id="KW-0819">tRNA processing</keyword>
<comment type="catalytic activity">
    <reaction evidence="12 13">
        <text>L-threonine + hydrogencarbonate + ATP = L-threonylcarbamoyladenylate + diphosphate + H2O</text>
        <dbReference type="Rhea" id="RHEA:36407"/>
        <dbReference type="ChEBI" id="CHEBI:15377"/>
        <dbReference type="ChEBI" id="CHEBI:17544"/>
        <dbReference type="ChEBI" id="CHEBI:30616"/>
        <dbReference type="ChEBI" id="CHEBI:33019"/>
        <dbReference type="ChEBI" id="CHEBI:57926"/>
        <dbReference type="ChEBI" id="CHEBI:73682"/>
        <dbReference type="EC" id="2.7.7.87"/>
    </reaction>
</comment>
<dbReference type="InterPro" id="IPR050156">
    <property type="entry name" value="TC-AMP_synthase_SUA5"/>
</dbReference>
<evidence type="ECO:0000256" key="6">
    <source>
        <dbReference type="ARBA" id="ARBA00022679"/>
    </source>
</evidence>
<name>A0ABZ2NBY9_9BACI</name>
<dbReference type="Pfam" id="PF03481">
    <property type="entry name" value="Sua5_C"/>
    <property type="match status" value="1"/>
</dbReference>
<dbReference type="InterPro" id="IPR017945">
    <property type="entry name" value="DHBP_synth_RibB-like_a/b_dom"/>
</dbReference>
<evidence type="ECO:0000256" key="13">
    <source>
        <dbReference type="PIRNR" id="PIRNR004930"/>
    </source>
</evidence>
<keyword evidence="5 13" id="KW-0963">Cytoplasm</keyword>
<dbReference type="SUPFAM" id="SSF55821">
    <property type="entry name" value="YrdC/RibB"/>
    <property type="match status" value="1"/>
</dbReference>
<comment type="function">
    <text evidence="13">Required for the formation of a threonylcarbamoyl group on adenosine at position 37 (t(6)A37) in tRNAs that read codons beginning with adenine.</text>
</comment>
<evidence type="ECO:0000256" key="11">
    <source>
        <dbReference type="ARBA" id="ARBA00029774"/>
    </source>
</evidence>
<dbReference type="Pfam" id="PF01300">
    <property type="entry name" value="Sua5_yciO_yrdC"/>
    <property type="match status" value="1"/>
</dbReference>
<evidence type="ECO:0000256" key="12">
    <source>
        <dbReference type="ARBA" id="ARBA00048366"/>
    </source>
</evidence>
<keyword evidence="16" id="KW-1185">Reference proteome</keyword>
<dbReference type="InterPro" id="IPR006070">
    <property type="entry name" value="Sua5-like_dom"/>
</dbReference>
<dbReference type="EC" id="2.7.7.87" evidence="3 13"/>
<evidence type="ECO:0000256" key="1">
    <source>
        <dbReference type="ARBA" id="ARBA00004496"/>
    </source>
</evidence>
<evidence type="ECO:0000256" key="8">
    <source>
        <dbReference type="ARBA" id="ARBA00022695"/>
    </source>
</evidence>
<dbReference type="GO" id="GO:0061710">
    <property type="term" value="F:L-threonylcarbamoyladenylate synthase"/>
    <property type="evidence" value="ECO:0007669"/>
    <property type="project" value="UniProtKB-EC"/>
</dbReference>
<dbReference type="PIRSF" id="PIRSF004930">
    <property type="entry name" value="Tln_factor_SUA5"/>
    <property type="match status" value="1"/>
</dbReference>
<dbReference type="Proteomes" id="UP001387364">
    <property type="component" value="Chromosome"/>
</dbReference>
<dbReference type="InterPro" id="IPR038385">
    <property type="entry name" value="Sua5/YwlC_C"/>
</dbReference>
<evidence type="ECO:0000256" key="7">
    <source>
        <dbReference type="ARBA" id="ARBA00022694"/>
    </source>
</evidence>
<keyword evidence="8 13" id="KW-0548">Nucleotidyltransferase</keyword>
<gene>
    <name evidence="15" type="ORF">WDJ61_17305</name>
</gene>
<dbReference type="EMBL" id="CP147404">
    <property type="protein sequence ID" value="WXB94949.1"/>
    <property type="molecule type" value="Genomic_DNA"/>
</dbReference>
<evidence type="ECO:0000259" key="14">
    <source>
        <dbReference type="PROSITE" id="PS51163"/>
    </source>
</evidence>
<keyword evidence="6 13" id="KW-0808">Transferase</keyword>